<dbReference type="InterPro" id="IPR018600">
    <property type="entry name" value="Phage_SP-beta_YonK"/>
</dbReference>
<evidence type="ECO:0000313" key="3">
    <source>
        <dbReference type="Proteomes" id="UP000031978"/>
    </source>
</evidence>
<dbReference type="SUPFAM" id="SSF160570">
    <property type="entry name" value="YonK-like"/>
    <property type="match status" value="1"/>
</dbReference>
<dbReference type="Gene3D" id="6.20.120.10">
    <property type="match status" value="1"/>
</dbReference>
<evidence type="ECO:0000313" key="2">
    <source>
        <dbReference type="EMBL" id="KIL12223.1"/>
    </source>
</evidence>
<dbReference type="Pfam" id="PF09642">
    <property type="entry name" value="YonK"/>
    <property type="match status" value="1"/>
</dbReference>
<gene>
    <name evidence="2" type="ORF">B4127_1554</name>
</gene>
<dbReference type="InterPro" id="IPR037261">
    <property type="entry name" value="YonK_sf"/>
</dbReference>
<sequence>MASKQTVTVDLKGIFDMDVMEVVEQTRESEKNPYDLKEILSKFNGKQVSISIKEVNELPVKYE</sequence>
<dbReference type="Proteomes" id="UP000031978">
    <property type="component" value="Unassembled WGS sequence"/>
</dbReference>
<organism evidence="2 3">
    <name type="scientific">Bacillus pumilus</name>
    <name type="common">Bacillus mesentericus</name>
    <dbReference type="NCBI Taxonomy" id="1408"/>
    <lineage>
        <taxon>Bacteria</taxon>
        <taxon>Bacillati</taxon>
        <taxon>Bacillota</taxon>
        <taxon>Bacilli</taxon>
        <taxon>Bacillales</taxon>
        <taxon>Bacillaceae</taxon>
        <taxon>Bacillus</taxon>
    </lineage>
</organism>
<dbReference type="EMBL" id="JXCL01000040">
    <property type="protein sequence ID" value="KIL12223.1"/>
    <property type="molecule type" value="Genomic_DNA"/>
</dbReference>
<comment type="caution">
    <text evidence="2">The sequence shown here is derived from an EMBL/GenBank/DDBJ whole genome shotgun (WGS) entry which is preliminary data.</text>
</comment>
<protein>
    <recommendedName>
        <fullName evidence="1">Bacillus phage SPbeta YonK domain-containing protein</fullName>
    </recommendedName>
</protein>
<reference evidence="2 3" key="1">
    <citation type="submission" date="2014-12" db="EMBL/GenBank/DDBJ databases">
        <title>Draft Genome Sequences of Five Spore-Forming Food Isolates of Bacillus pumilus.</title>
        <authorList>
            <person name="de Jong A."/>
            <person name="van Heel A.J."/>
            <person name="Montalban-Lopez M."/>
            <person name="Krawczyk A.O."/>
            <person name="Berendsen E.M."/>
            <person name="Wells-Bennik M."/>
            <person name="Kuipers O.P."/>
        </authorList>
    </citation>
    <scope>NUCLEOTIDE SEQUENCE [LARGE SCALE GENOMIC DNA]</scope>
    <source>
        <strain evidence="2 3">B4127</strain>
    </source>
</reference>
<name>A0AB34QRD2_BACPU</name>
<dbReference type="RefSeq" id="WP_044141768.1">
    <property type="nucleotide sequence ID" value="NZ_JXCL01000040.1"/>
</dbReference>
<dbReference type="AlphaFoldDB" id="A0AB34QRD2"/>
<proteinExistence type="predicted"/>
<accession>A0AB34QRD2</accession>
<evidence type="ECO:0000259" key="1">
    <source>
        <dbReference type="Pfam" id="PF09642"/>
    </source>
</evidence>
<feature type="domain" description="Bacillus phage SPbeta YonK" evidence="1">
    <location>
        <begin position="1"/>
        <end position="61"/>
    </location>
</feature>